<gene>
    <name evidence="9" type="ORF">C8Q69DRAFT_455792</name>
</gene>
<keyword evidence="10" id="KW-1185">Reference proteome</keyword>
<evidence type="ECO:0000256" key="5">
    <source>
        <dbReference type="ARBA" id="ARBA00023163"/>
    </source>
</evidence>
<dbReference type="Pfam" id="PF00172">
    <property type="entry name" value="Zn_clus"/>
    <property type="match status" value="1"/>
</dbReference>
<keyword evidence="3" id="KW-0805">Transcription regulation</keyword>
<dbReference type="PANTHER" id="PTHR31001">
    <property type="entry name" value="UNCHARACTERIZED TRANSCRIPTIONAL REGULATORY PROTEIN"/>
    <property type="match status" value="1"/>
</dbReference>
<organism evidence="9 10">
    <name type="scientific">Byssochlamys spectabilis</name>
    <name type="common">Paecilomyces variotii</name>
    <dbReference type="NCBI Taxonomy" id="264951"/>
    <lineage>
        <taxon>Eukaryota</taxon>
        <taxon>Fungi</taxon>
        <taxon>Dikarya</taxon>
        <taxon>Ascomycota</taxon>
        <taxon>Pezizomycotina</taxon>
        <taxon>Eurotiomycetes</taxon>
        <taxon>Eurotiomycetidae</taxon>
        <taxon>Eurotiales</taxon>
        <taxon>Thermoascaceae</taxon>
        <taxon>Paecilomyces</taxon>
    </lineage>
</organism>
<dbReference type="SUPFAM" id="SSF57701">
    <property type="entry name" value="Zn2/Cys6 DNA-binding domain"/>
    <property type="match status" value="1"/>
</dbReference>
<dbReference type="CDD" id="cd12148">
    <property type="entry name" value="fungal_TF_MHR"/>
    <property type="match status" value="1"/>
</dbReference>
<dbReference type="Proteomes" id="UP000283841">
    <property type="component" value="Unassembled WGS sequence"/>
</dbReference>
<accession>A0A443I0D1</accession>
<dbReference type="VEuPathDB" id="FungiDB:C8Q69DRAFT_455792"/>
<evidence type="ECO:0000259" key="8">
    <source>
        <dbReference type="PROSITE" id="PS50048"/>
    </source>
</evidence>
<feature type="compositionally biased region" description="Low complexity" evidence="7">
    <location>
        <begin position="497"/>
        <end position="509"/>
    </location>
</feature>
<evidence type="ECO:0000256" key="4">
    <source>
        <dbReference type="ARBA" id="ARBA00023125"/>
    </source>
</evidence>
<dbReference type="GO" id="GO:0008270">
    <property type="term" value="F:zinc ion binding"/>
    <property type="evidence" value="ECO:0007669"/>
    <property type="project" value="InterPro"/>
</dbReference>
<name>A0A443I0D1_BYSSP</name>
<feature type="region of interest" description="Disordered" evidence="7">
    <location>
        <begin position="85"/>
        <end position="107"/>
    </location>
</feature>
<evidence type="ECO:0000256" key="2">
    <source>
        <dbReference type="ARBA" id="ARBA00022723"/>
    </source>
</evidence>
<evidence type="ECO:0000256" key="7">
    <source>
        <dbReference type="SAM" id="MobiDB-lite"/>
    </source>
</evidence>
<dbReference type="EMBL" id="RCNU01000002">
    <property type="protein sequence ID" value="RWQ97522.1"/>
    <property type="molecule type" value="Genomic_DNA"/>
</dbReference>
<dbReference type="SMART" id="SM00906">
    <property type="entry name" value="Fungal_trans"/>
    <property type="match status" value="1"/>
</dbReference>
<protein>
    <recommendedName>
        <fullName evidence="8">Zn(2)-C6 fungal-type domain-containing protein</fullName>
    </recommendedName>
</protein>
<dbReference type="GeneID" id="39599071"/>
<sequence>MPLLSHQLSNDRIEVNSKTSAIIAQMESRRLPARSLPRRKSITPQLSCELCRKRKVKCDKLNPCTSCASSGTACVPIYRTRLPRGRHVNNPPHRGPLPPMSTKGPGEADRMIQHTVQVNEDLSERIYRLEALIQSMKSAQTSTAGSQDQSAKPPDTSVYPPTPISSSTLDNSTAPRRLILQRPDQFWADLVDEIHGLHDVIKFSLGEGEEVPIPSSRSTKIGLSDNDGIPVLGLGGGNSLSMPPVESLLHDSAVARQLCGVYLQQVDPVIKILHRPSVNQWMVHGKPYLAYAEGHPATEALGSAICYSAVSSMTENQCSLMFHTSKAQLMVKSRMACEAAIGRAGLLSTRDITVLQAFVLYLVAMRSEDRTQCVWTLIAVAVRIGKGLGLYLDLEIETFFDQQMRRRLWFTICLMDLQASFFQASEPLISVEESASTALPHHINDSDFDPTTTHIDPYREGLTDTTFALVTYHAQRIGRLLNFARHDSKVDGNTVPTTATSTSSASSTSHSRRHKPSWSQHHTRRFEEEALRLLHFCDPETSQYAWFTWHGTQSLIATARLAALRPLQHVGNEPPPRREGSTELLRICLQVLEKAHLMHTDPRAEGLRWYVTVPWHALALAMAECYVSLDAAMVQNAWPLIESSYIQYEATRGGTLSGPLSQLMRRMREKLAGTAPLPSGSLPNCSLTPATATSPALSGLLNRPQRSNSGNELNPSDSPWLSTGATTPAGPRMPSLPSLPTWHSMSLSSENLPSLFTGDPPPPAVADGLHPDTETIWEELFAGVPFNDIAGPDTFFDMNWT</sequence>
<dbReference type="GO" id="GO:0000981">
    <property type="term" value="F:DNA-binding transcription factor activity, RNA polymerase II-specific"/>
    <property type="evidence" value="ECO:0007669"/>
    <property type="project" value="InterPro"/>
</dbReference>
<evidence type="ECO:0000313" key="9">
    <source>
        <dbReference type="EMBL" id="RWQ97522.1"/>
    </source>
</evidence>
<evidence type="ECO:0000313" key="10">
    <source>
        <dbReference type="Proteomes" id="UP000283841"/>
    </source>
</evidence>
<keyword evidence="4" id="KW-0238">DNA-binding</keyword>
<feature type="compositionally biased region" description="Basic residues" evidence="7">
    <location>
        <begin position="510"/>
        <end position="522"/>
    </location>
</feature>
<feature type="region of interest" description="Disordered" evidence="7">
    <location>
        <begin position="491"/>
        <end position="522"/>
    </location>
</feature>
<dbReference type="InterPro" id="IPR036864">
    <property type="entry name" value="Zn2-C6_fun-type_DNA-bd_sf"/>
</dbReference>
<dbReference type="PROSITE" id="PS00463">
    <property type="entry name" value="ZN2_CY6_FUNGAL_1"/>
    <property type="match status" value="1"/>
</dbReference>
<dbReference type="GO" id="GO:0006351">
    <property type="term" value="P:DNA-templated transcription"/>
    <property type="evidence" value="ECO:0007669"/>
    <property type="project" value="InterPro"/>
</dbReference>
<keyword evidence="2" id="KW-0479">Metal-binding</keyword>
<evidence type="ECO:0000256" key="1">
    <source>
        <dbReference type="ARBA" id="ARBA00004123"/>
    </source>
</evidence>
<reference evidence="9 10" key="1">
    <citation type="journal article" date="2018" name="Front. Microbiol.">
        <title>Genomic and genetic insights into a cosmopolitan fungus, Paecilomyces variotii (Eurotiales).</title>
        <authorList>
            <person name="Urquhart A.S."/>
            <person name="Mondo S.J."/>
            <person name="Makela M.R."/>
            <person name="Hane J.K."/>
            <person name="Wiebenga A."/>
            <person name="He G."/>
            <person name="Mihaltcheva S."/>
            <person name="Pangilinan J."/>
            <person name="Lipzen A."/>
            <person name="Barry K."/>
            <person name="de Vries R.P."/>
            <person name="Grigoriev I.V."/>
            <person name="Idnurm A."/>
        </authorList>
    </citation>
    <scope>NUCLEOTIDE SEQUENCE [LARGE SCALE GENOMIC DNA]</scope>
    <source>
        <strain evidence="9 10">CBS 101075</strain>
    </source>
</reference>
<feature type="region of interest" description="Disordered" evidence="7">
    <location>
        <begin position="138"/>
        <end position="170"/>
    </location>
</feature>
<dbReference type="InterPro" id="IPR001138">
    <property type="entry name" value="Zn2Cys6_DnaBD"/>
</dbReference>
<comment type="subcellular location">
    <subcellularLocation>
        <location evidence="1">Nucleus</location>
    </subcellularLocation>
</comment>
<evidence type="ECO:0000256" key="6">
    <source>
        <dbReference type="ARBA" id="ARBA00023242"/>
    </source>
</evidence>
<feature type="region of interest" description="Disordered" evidence="7">
    <location>
        <begin position="693"/>
        <end position="744"/>
    </location>
</feature>
<dbReference type="Gene3D" id="4.10.240.10">
    <property type="entry name" value="Zn(2)-C6 fungal-type DNA-binding domain"/>
    <property type="match status" value="1"/>
</dbReference>
<dbReference type="CDD" id="cd00067">
    <property type="entry name" value="GAL4"/>
    <property type="match status" value="1"/>
</dbReference>
<comment type="caution">
    <text evidence="9">The sequence shown here is derived from an EMBL/GenBank/DDBJ whole genome shotgun (WGS) entry which is preliminary data.</text>
</comment>
<dbReference type="PROSITE" id="PS50048">
    <property type="entry name" value="ZN2_CY6_FUNGAL_2"/>
    <property type="match status" value="1"/>
</dbReference>
<dbReference type="STRING" id="264951.A0A443I0D1"/>
<dbReference type="RefSeq" id="XP_028487167.1">
    <property type="nucleotide sequence ID" value="XM_028629794.1"/>
</dbReference>
<dbReference type="SMART" id="SM00066">
    <property type="entry name" value="GAL4"/>
    <property type="match status" value="1"/>
</dbReference>
<proteinExistence type="predicted"/>
<evidence type="ECO:0000256" key="3">
    <source>
        <dbReference type="ARBA" id="ARBA00023015"/>
    </source>
</evidence>
<dbReference type="GO" id="GO:0005634">
    <property type="term" value="C:nucleus"/>
    <property type="evidence" value="ECO:0007669"/>
    <property type="project" value="UniProtKB-SubCell"/>
</dbReference>
<feature type="domain" description="Zn(2)-C6 fungal-type" evidence="8">
    <location>
        <begin position="47"/>
        <end position="75"/>
    </location>
</feature>
<dbReference type="GO" id="GO:0003677">
    <property type="term" value="F:DNA binding"/>
    <property type="evidence" value="ECO:0007669"/>
    <property type="project" value="UniProtKB-KW"/>
</dbReference>
<dbReference type="Pfam" id="PF04082">
    <property type="entry name" value="Fungal_trans"/>
    <property type="match status" value="1"/>
</dbReference>
<dbReference type="PANTHER" id="PTHR31001:SF50">
    <property type="entry name" value="ZN(II)2CYS6 TRANSCRIPTION FACTOR (EUROFUNG)"/>
    <property type="match status" value="1"/>
</dbReference>
<dbReference type="InterPro" id="IPR050613">
    <property type="entry name" value="Sec_Metabolite_Reg"/>
</dbReference>
<feature type="compositionally biased region" description="Polar residues" evidence="7">
    <location>
        <begin position="704"/>
        <end position="726"/>
    </location>
</feature>
<feature type="compositionally biased region" description="Polar residues" evidence="7">
    <location>
        <begin position="138"/>
        <end position="150"/>
    </location>
</feature>
<dbReference type="AlphaFoldDB" id="A0A443I0D1"/>
<dbReference type="InterPro" id="IPR007219">
    <property type="entry name" value="XnlR_reg_dom"/>
</dbReference>
<keyword evidence="5" id="KW-0804">Transcription</keyword>
<keyword evidence="6" id="KW-0539">Nucleus</keyword>
<dbReference type="OrthoDB" id="435881at2759"/>